<comment type="caution">
    <text evidence="1">The sequence shown here is derived from an EMBL/GenBank/DDBJ whole genome shotgun (WGS) entry which is preliminary data.</text>
</comment>
<dbReference type="InterPro" id="IPR050179">
    <property type="entry name" value="Trans_hexapeptide_repeat"/>
</dbReference>
<dbReference type="InterPro" id="IPR001451">
    <property type="entry name" value="Hexapep"/>
</dbReference>
<gene>
    <name evidence="1" type="ORF">OMO_02359</name>
</gene>
<name>S1RM06_9ENTE</name>
<evidence type="ECO:0008006" key="3">
    <source>
        <dbReference type="Google" id="ProtNLM"/>
    </source>
</evidence>
<reference evidence="1 2" key="1">
    <citation type="submission" date="2013-10" db="EMBL/GenBank/DDBJ databases">
        <title>The Genome Sequence of Enterococcus cecorum DSM 20682 (= ATCC 43198) (Illumina assembly).</title>
        <authorList>
            <consortium name="The Broad Institute Genomics Platform"/>
            <consortium name="The Broad Institute Genome Sequencing Center for Infectious Disease"/>
            <person name="Earl A."/>
            <person name="Russ C."/>
            <person name="Gilmore M."/>
            <person name="Surin D."/>
            <person name="Walker B."/>
            <person name="Young S."/>
            <person name="Zeng Q."/>
            <person name="Gargeya S."/>
            <person name="Fitzgerald M."/>
            <person name="Haas B."/>
            <person name="Abouelleil A."/>
            <person name="Allen A.W."/>
            <person name="Alvarado L."/>
            <person name="Arachchi H.M."/>
            <person name="Berlin A.M."/>
            <person name="Chapman S.B."/>
            <person name="Gainer-Dewar J."/>
            <person name="Goldberg J."/>
            <person name="Griggs A."/>
            <person name="Gujja S."/>
            <person name="Hansen M."/>
            <person name="Howarth C."/>
            <person name="Imamovic A."/>
            <person name="Ireland A."/>
            <person name="Larimer J."/>
            <person name="McCowan C."/>
            <person name="Murphy C."/>
            <person name="Pearson M."/>
            <person name="Poon T.W."/>
            <person name="Priest M."/>
            <person name="Roberts A."/>
            <person name="Saif S."/>
            <person name="Shea T."/>
            <person name="Sisk P."/>
            <person name="Sykes S."/>
            <person name="Wortman J."/>
            <person name="Nusbaum C."/>
            <person name="Birren B."/>
        </authorList>
    </citation>
    <scope>NUCLEOTIDE SEQUENCE [LARGE SCALE GENOMIC DNA]</scope>
    <source>
        <strain evidence="1 2">ATCC 43198</strain>
    </source>
</reference>
<dbReference type="CDD" id="cd04647">
    <property type="entry name" value="LbH_MAT_like"/>
    <property type="match status" value="1"/>
</dbReference>
<dbReference type="HOGENOM" id="CLU_051638_12_2_9"/>
<dbReference type="EMBL" id="AHYS01000011">
    <property type="protein sequence ID" value="ESK60696.1"/>
    <property type="molecule type" value="Genomic_DNA"/>
</dbReference>
<proteinExistence type="predicted"/>
<dbReference type="Proteomes" id="UP000017415">
    <property type="component" value="Unassembled WGS sequence"/>
</dbReference>
<evidence type="ECO:0000313" key="2">
    <source>
        <dbReference type="Proteomes" id="UP000017415"/>
    </source>
</evidence>
<dbReference type="GeneID" id="60871060"/>
<accession>S1RM06</accession>
<sequence length="179" mass="20349">MNIPLKKLYMKFYDSFYKKINYIQYLKKKGTKIGENCEIYGSANFGSEPYLIELGNHVRINAGVQLITHDGGVWVLRENEKIKQSELIDLFGKITIGNNVHIGTNAIIMPNVTIGDNCIIGCGSIVTKSIPANSVVVGVPGKVIESINEYYNKNYYKFDYTKKLSPEEKKKYLLTKFYD</sequence>
<evidence type="ECO:0000313" key="1">
    <source>
        <dbReference type="EMBL" id="ESK60696.1"/>
    </source>
</evidence>
<protein>
    <recommendedName>
        <fullName evidence="3">Acyltransferase</fullName>
    </recommendedName>
</protein>
<dbReference type="PATRIC" id="fig|1121864.4.peg.1436"/>
<dbReference type="PANTHER" id="PTHR43300:SF11">
    <property type="entry name" value="ACETYLTRANSFERASE RV3034C-RELATED"/>
    <property type="match status" value="1"/>
</dbReference>
<dbReference type="SUPFAM" id="SSF51161">
    <property type="entry name" value="Trimeric LpxA-like enzymes"/>
    <property type="match status" value="1"/>
</dbReference>
<dbReference type="InterPro" id="IPR011004">
    <property type="entry name" value="Trimer_LpxA-like_sf"/>
</dbReference>
<keyword evidence="2" id="KW-1185">Reference proteome</keyword>
<dbReference type="Pfam" id="PF00132">
    <property type="entry name" value="Hexapep"/>
    <property type="match status" value="1"/>
</dbReference>
<dbReference type="eggNOG" id="COG0110">
    <property type="taxonomic scope" value="Bacteria"/>
</dbReference>
<organism evidence="1 2">
    <name type="scientific">Enterococcus cecorum DSM 20682 = ATCC 43198</name>
    <dbReference type="NCBI Taxonomy" id="1121864"/>
    <lineage>
        <taxon>Bacteria</taxon>
        <taxon>Bacillati</taxon>
        <taxon>Bacillota</taxon>
        <taxon>Bacilli</taxon>
        <taxon>Lactobacillales</taxon>
        <taxon>Enterococcaceae</taxon>
        <taxon>Enterococcus</taxon>
    </lineage>
</organism>
<dbReference type="AlphaFoldDB" id="S1RM06"/>
<dbReference type="RefSeq" id="WP_016251584.1">
    <property type="nucleotide sequence ID" value="NZ_ASWI01000004.1"/>
</dbReference>
<dbReference type="Gene3D" id="2.160.10.10">
    <property type="entry name" value="Hexapeptide repeat proteins"/>
    <property type="match status" value="1"/>
</dbReference>
<dbReference type="PANTHER" id="PTHR43300">
    <property type="entry name" value="ACETYLTRANSFERASE"/>
    <property type="match status" value="1"/>
</dbReference>
<dbReference type="OrthoDB" id="9812571at2"/>